<evidence type="ECO:0000313" key="2">
    <source>
        <dbReference type="Proteomes" id="UP000020529"/>
    </source>
</evidence>
<dbReference type="Proteomes" id="UP000020529">
    <property type="component" value="Unassembled WGS sequence"/>
</dbReference>
<name>A0A015SKX1_BACFG</name>
<protein>
    <submittedName>
        <fullName evidence="1">Uncharacterized protein</fullName>
    </submittedName>
</protein>
<organism evidence="1 2">
    <name type="scientific">Bacteroides fragilis str. 3988T(B)14</name>
    <dbReference type="NCBI Taxonomy" id="1339315"/>
    <lineage>
        <taxon>Bacteria</taxon>
        <taxon>Pseudomonadati</taxon>
        <taxon>Bacteroidota</taxon>
        <taxon>Bacteroidia</taxon>
        <taxon>Bacteroidales</taxon>
        <taxon>Bacteroidaceae</taxon>
        <taxon>Bacteroides</taxon>
    </lineage>
</organism>
<gene>
    <name evidence="1" type="ORF">M124_3359</name>
</gene>
<sequence>MFHDEVHRVAALAATETLAKSLGGRHAERGGFLVMERAKSHVVHTAFAQRDEVRNHFYDLCGIEYTVYGCLIYHCFISLRMQMYVIFLG</sequence>
<reference evidence="1 2" key="1">
    <citation type="submission" date="2014-02" db="EMBL/GenBank/DDBJ databases">
        <authorList>
            <person name="Sears C."/>
            <person name="Carroll K."/>
            <person name="Sack B.R."/>
            <person name="Qadri F."/>
            <person name="Myers L.L."/>
            <person name="Chung G.-T."/>
            <person name="Escheverria P."/>
            <person name="Fraser C.M."/>
            <person name="Sadzewicz L."/>
            <person name="Shefchek K.A."/>
            <person name="Tallon L."/>
            <person name="Das S.P."/>
            <person name="Daugherty S."/>
            <person name="Mongodin E.F."/>
        </authorList>
    </citation>
    <scope>NUCLEOTIDE SEQUENCE [LARGE SCALE GENOMIC DNA]</scope>
    <source>
        <strain evidence="2">3988T(B)14</strain>
    </source>
</reference>
<proteinExistence type="predicted"/>
<dbReference type="AlphaFoldDB" id="A0A015SKX1"/>
<comment type="caution">
    <text evidence="1">The sequence shown here is derived from an EMBL/GenBank/DDBJ whole genome shotgun (WGS) entry which is preliminary data.</text>
</comment>
<evidence type="ECO:0000313" key="1">
    <source>
        <dbReference type="EMBL" id="EXY72864.1"/>
    </source>
</evidence>
<accession>A0A015SKX1</accession>
<dbReference type="EMBL" id="JGCY01000387">
    <property type="protein sequence ID" value="EXY72864.1"/>
    <property type="molecule type" value="Genomic_DNA"/>
</dbReference>